<dbReference type="InterPro" id="IPR001841">
    <property type="entry name" value="Znf_RING"/>
</dbReference>
<dbReference type="EMBL" id="OU466862">
    <property type="protein sequence ID" value="CAH2070171.1"/>
    <property type="molecule type" value="Genomic_DNA"/>
</dbReference>
<dbReference type="GO" id="GO:0061630">
    <property type="term" value="F:ubiquitin protein ligase activity"/>
    <property type="evidence" value="ECO:0007669"/>
    <property type="project" value="TreeGrafter"/>
</dbReference>
<evidence type="ECO:0000256" key="2">
    <source>
        <dbReference type="ARBA" id="ARBA00022771"/>
    </source>
</evidence>
<dbReference type="Pfam" id="PF13639">
    <property type="entry name" value="zf-RING_2"/>
    <property type="match status" value="1"/>
</dbReference>
<feature type="domain" description="RING-type" evidence="5">
    <location>
        <begin position="104"/>
        <end position="147"/>
    </location>
</feature>
<dbReference type="GO" id="GO:0008270">
    <property type="term" value="F:zinc ion binding"/>
    <property type="evidence" value="ECO:0007669"/>
    <property type="project" value="UniProtKB-KW"/>
</dbReference>
<keyword evidence="3" id="KW-0862">Zinc</keyword>
<protein>
    <recommendedName>
        <fullName evidence="5">RING-type domain-containing protein</fullName>
    </recommendedName>
</protein>
<evidence type="ECO:0000313" key="7">
    <source>
        <dbReference type="Proteomes" id="UP000836841"/>
    </source>
</evidence>
<dbReference type="InterPro" id="IPR013083">
    <property type="entry name" value="Znf_RING/FYVE/PHD"/>
</dbReference>
<dbReference type="PANTHER" id="PTHR45969">
    <property type="entry name" value="RING ZINC FINGER PROTEIN-RELATED"/>
    <property type="match status" value="1"/>
</dbReference>
<keyword evidence="1" id="KW-0479">Metal-binding</keyword>
<dbReference type="GO" id="GO:0016567">
    <property type="term" value="P:protein ubiquitination"/>
    <property type="evidence" value="ECO:0007669"/>
    <property type="project" value="TreeGrafter"/>
</dbReference>
<proteinExistence type="predicted"/>
<keyword evidence="2 4" id="KW-0863">Zinc-finger</keyword>
<gene>
    <name evidence="6" type="ORF">TAV2_LOCUS20732</name>
</gene>
<evidence type="ECO:0000256" key="1">
    <source>
        <dbReference type="ARBA" id="ARBA00022723"/>
    </source>
</evidence>
<dbReference type="Proteomes" id="UP000836841">
    <property type="component" value="Chromosome 6"/>
</dbReference>
<evidence type="ECO:0000256" key="3">
    <source>
        <dbReference type="ARBA" id="ARBA00022833"/>
    </source>
</evidence>
<dbReference type="PANTHER" id="PTHR45969:SF69">
    <property type="entry name" value="FINGER DOMAIN PROTEIN, PUTATIVE (AFU_ORTHOLOGUE AFUA_3G12190)-RELATED"/>
    <property type="match status" value="1"/>
</dbReference>
<dbReference type="SUPFAM" id="SSF57850">
    <property type="entry name" value="RING/U-box"/>
    <property type="match status" value="1"/>
</dbReference>
<keyword evidence="7" id="KW-1185">Reference proteome</keyword>
<evidence type="ECO:0000313" key="6">
    <source>
        <dbReference type="EMBL" id="CAH2070171.1"/>
    </source>
</evidence>
<name>A0AAU9ST42_THLAR</name>
<dbReference type="Gene3D" id="3.30.40.10">
    <property type="entry name" value="Zinc/RING finger domain, C3HC4 (zinc finger)"/>
    <property type="match status" value="1"/>
</dbReference>
<dbReference type="PROSITE" id="PS50089">
    <property type="entry name" value="ZF_RING_2"/>
    <property type="match status" value="1"/>
</dbReference>
<sequence>MKLTVDESDYGRITSLGSYKDESSQDQKIFLRLQNFAPDIVRQCIDAQFHDRVLSGLITEEIVDESQSAAQEPLFVKVLVKLTTKEYVVVTPSTTAKVVSDCCCAICLQDMCESENLCQLPDCAHMFHEGCFIEWLDRDRDSCPLCRQSQNPSTNKPSEALEKLTQA</sequence>
<evidence type="ECO:0000256" key="4">
    <source>
        <dbReference type="PROSITE-ProRule" id="PRU00175"/>
    </source>
</evidence>
<dbReference type="SMART" id="SM00184">
    <property type="entry name" value="RING"/>
    <property type="match status" value="1"/>
</dbReference>
<dbReference type="AlphaFoldDB" id="A0AAU9ST42"/>
<evidence type="ECO:0000259" key="5">
    <source>
        <dbReference type="PROSITE" id="PS50089"/>
    </source>
</evidence>
<organism evidence="6 7">
    <name type="scientific">Thlaspi arvense</name>
    <name type="common">Field penny-cress</name>
    <dbReference type="NCBI Taxonomy" id="13288"/>
    <lineage>
        <taxon>Eukaryota</taxon>
        <taxon>Viridiplantae</taxon>
        <taxon>Streptophyta</taxon>
        <taxon>Embryophyta</taxon>
        <taxon>Tracheophyta</taxon>
        <taxon>Spermatophyta</taxon>
        <taxon>Magnoliopsida</taxon>
        <taxon>eudicotyledons</taxon>
        <taxon>Gunneridae</taxon>
        <taxon>Pentapetalae</taxon>
        <taxon>rosids</taxon>
        <taxon>malvids</taxon>
        <taxon>Brassicales</taxon>
        <taxon>Brassicaceae</taxon>
        <taxon>Thlaspideae</taxon>
        <taxon>Thlaspi</taxon>
    </lineage>
</organism>
<reference evidence="6 7" key="1">
    <citation type="submission" date="2022-03" db="EMBL/GenBank/DDBJ databases">
        <authorList>
            <person name="Nunn A."/>
            <person name="Chopra R."/>
            <person name="Nunn A."/>
            <person name="Contreras Garrido A."/>
        </authorList>
    </citation>
    <scope>NUCLEOTIDE SEQUENCE [LARGE SCALE GENOMIC DNA]</scope>
</reference>
<accession>A0AAU9ST42</accession>